<evidence type="ECO:0000256" key="1">
    <source>
        <dbReference type="ARBA" id="ARBA00004117"/>
    </source>
</evidence>
<evidence type="ECO:0000256" key="6">
    <source>
        <dbReference type="ARBA" id="ARBA00032912"/>
    </source>
</evidence>
<dbReference type="Pfam" id="PF22692">
    <property type="entry name" value="LlgE_F_G_D1"/>
    <property type="match status" value="1"/>
</dbReference>
<dbReference type="PANTHER" id="PTHR30435:SF19">
    <property type="entry name" value="FLAGELLAR BASAL-BODY ROD PROTEIN FLGG"/>
    <property type="match status" value="1"/>
</dbReference>
<comment type="subcellular location">
    <subcellularLocation>
        <location evidence="1 8">Bacterial flagellum basal body</location>
    </subcellularLocation>
</comment>
<dbReference type="InterPro" id="IPR037925">
    <property type="entry name" value="FlgE/F/G-like"/>
</dbReference>
<dbReference type="STRING" id="1108595.BKX93_05095"/>
<evidence type="ECO:0000256" key="4">
    <source>
        <dbReference type="ARBA" id="ARBA00023143"/>
    </source>
</evidence>
<dbReference type="InterPro" id="IPR001444">
    <property type="entry name" value="Flag_bb_rod_N"/>
</dbReference>
<dbReference type="InterPro" id="IPR012834">
    <property type="entry name" value="FlgG_G_neg"/>
</dbReference>
<dbReference type="PROSITE" id="PS00588">
    <property type="entry name" value="FLAGELLA_BB_ROD"/>
    <property type="match status" value="1"/>
</dbReference>
<dbReference type="GO" id="GO:0071978">
    <property type="term" value="P:bacterial-type flagellum-dependent swarming motility"/>
    <property type="evidence" value="ECO:0007669"/>
    <property type="project" value="TreeGrafter"/>
</dbReference>
<keyword evidence="12" id="KW-0969">Cilium</keyword>
<feature type="domain" description="Flagellar hook protein FlgE/F/G-like D1" evidence="11">
    <location>
        <begin position="97"/>
        <end position="159"/>
    </location>
</feature>
<dbReference type="InterPro" id="IPR020013">
    <property type="entry name" value="Flagellar_FlgE/F/G"/>
</dbReference>
<dbReference type="GeneID" id="68840583"/>
<keyword evidence="12" id="KW-0966">Cell projection</keyword>
<keyword evidence="4 8" id="KW-0975">Bacterial flagellum</keyword>
<dbReference type="InterPro" id="IPR019776">
    <property type="entry name" value="Flagellar_basal_body_rod_CS"/>
</dbReference>
<evidence type="ECO:0000256" key="7">
    <source>
        <dbReference type="NCBIfam" id="TIGR02488"/>
    </source>
</evidence>
<feature type="domain" description="Flagellar basal body rod protein N-terminal" evidence="9">
    <location>
        <begin position="5"/>
        <end position="35"/>
    </location>
</feature>
<dbReference type="NCBIfam" id="TIGR02488">
    <property type="entry name" value="flgG_G_neg"/>
    <property type="match status" value="1"/>
</dbReference>
<evidence type="ECO:0000259" key="10">
    <source>
        <dbReference type="Pfam" id="PF06429"/>
    </source>
</evidence>
<dbReference type="GO" id="GO:0009426">
    <property type="term" value="C:bacterial-type flagellum basal body, distal rod"/>
    <property type="evidence" value="ECO:0007669"/>
    <property type="project" value="UniProtKB-UniRule"/>
</dbReference>
<evidence type="ECO:0000256" key="8">
    <source>
        <dbReference type="RuleBase" id="RU362116"/>
    </source>
</evidence>
<evidence type="ECO:0000259" key="9">
    <source>
        <dbReference type="Pfam" id="PF00460"/>
    </source>
</evidence>
<dbReference type="InterPro" id="IPR010930">
    <property type="entry name" value="Flg_bb/hook_C_dom"/>
</dbReference>
<evidence type="ECO:0000256" key="3">
    <source>
        <dbReference type="ARBA" id="ARBA00017948"/>
    </source>
</evidence>
<evidence type="ECO:0000256" key="2">
    <source>
        <dbReference type="ARBA" id="ARBA00009677"/>
    </source>
</evidence>
<dbReference type="Pfam" id="PF00460">
    <property type="entry name" value="Flg_bb_rod"/>
    <property type="match status" value="1"/>
</dbReference>
<evidence type="ECO:0000313" key="12">
    <source>
        <dbReference type="EMBL" id="AOZ49433.1"/>
    </source>
</evidence>
<keyword evidence="12" id="KW-0282">Flagellum</keyword>
<protein>
    <recommendedName>
        <fullName evidence="3 7">Flagellar basal-body rod protein FlgG</fullName>
    </recommendedName>
    <alternativeName>
        <fullName evidence="6 8">Distal rod protein</fullName>
    </alternativeName>
</protein>
<accession>A0A1D9LDT6</accession>
<comment type="similarity">
    <text evidence="2 8">Belongs to the flagella basal body rod proteins family.</text>
</comment>
<dbReference type="NCBIfam" id="TIGR03506">
    <property type="entry name" value="FlgEFG_subfam"/>
    <property type="match status" value="2"/>
</dbReference>
<evidence type="ECO:0000256" key="5">
    <source>
        <dbReference type="ARBA" id="ARBA00025933"/>
    </source>
</evidence>
<dbReference type="PANTHER" id="PTHR30435">
    <property type="entry name" value="FLAGELLAR PROTEIN"/>
    <property type="match status" value="1"/>
</dbReference>
<reference evidence="12 13" key="1">
    <citation type="submission" date="2016-10" db="EMBL/GenBank/DDBJ databases">
        <title>Chromobacterium muskegensis sp. nov., an insecticidal bacterium isolated from Sphagnum bogs.</title>
        <authorList>
            <person name="Sparks M.E."/>
            <person name="Blackburn M.B."/>
            <person name="Gundersen-Rindal D.E."/>
            <person name="Mitchell A."/>
            <person name="Farrar R."/>
            <person name="Kuhar D."/>
        </authorList>
    </citation>
    <scope>NUCLEOTIDE SEQUENCE [LARGE SCALE GENOMIC DNA]</scope>
    <source>
        <strain evidence="12 13">21-1</strain>
    </source>
</reference>
<sequence>MMRALYIAKTGMDASQFQLDVVSNNLANVNTIGFKRSRGIFEELYYQTLRQPGGQLANGSTLPSGLQIGTGAAAVASTRIHAQGIPTQTGQPLDMQIDGDGFFRVQLPNGTTAYTRDGEFQRNANGDVVTAMGYPMNPNINIPANATQITVSTAGVVQYTLPGATAPQTAGTILLTTFINPQGLESTGGNLYLQTAASGDPQDGDAQTDNRGSIRSGFLEMSNVNVTEELVNMITAQRSFEMNSRAVTTADQMLQKLSNL</sequence>
<dbReference type="Proteomes" id="UP000178776">
    <property type="component" value="Chromosome"/>
</dbReference>
<dbReference type="SUPFAM" id="SSF117143">
    <property type="entry name" value="Flagellar hook protein flgE"/>
    <property type="match status" value="1"/>
</dbReference>
<proteinExistence type="inferred from homology"/>
<dbReference type="EMBL" id="CP017707">
    <property type="protein sequence ID" value="AOZ49433.1"/>
    <property type="molecule type" value="Genomic_DNA"/>
</dbReference>
<organism evidence="12 13">
    <name type="scientific">Chromobacterium vaccinii</name>
    <dbReference type="NCBI Taxonomy" id="1108595"/>
    <lineage>
        <taxon>Bacteria</taxon>
        <taxon>Pseudomonadati</taxon>
        <taxon>Pseudomonadota</taxon>
        <taxon>Betaproteobacteria</taxon>
        <taxon>Neisseriales</taxon>
        <taxon>Chromobacteriaceae</taxon>
        <taxon>Chromobacterium</taxon>
    </lineage>
</organism>
<dbReference type="InterPro" id="IPR053967">
    <property type="entry name" value="LlgE_F_G-like_D1"/>
</dbReference>
<dbReference type="Pfam" id="PF06429">
    <property type="entry name" value="Flg_bbr_C"/>
    <property type="match status" value="1"/>
</dbReference>
<dbReference type="RefSeq" id="WP_046156619.1">
    <property type="nucleotide sequence ID" value="NZ_CP017707.1"/>
</dbReference>
<feature type="domain" description="Flagellar basal-body/hook protein C-terminal" evidence="10">
    <location>
        <begin position="215"/>
        <end position="260"/>
    </location>
</feature>
<evidence type="ECO:0000259" key="11">
    <source>
        <dbReference type="Pfam" id="PF22692"/>
    </source>
</evidence>
<dbReference type="KEGG" id="cvc:BKX93_05095"/>
<gene>
    <name evidence="12" type="ORF">BKX93_05095</name>
</gene>
<evidence type="ECO:0000313" key="13">
    <source>
        <dbReference type="Proteomes" id="UP000178776"/>
    </source>
</evidence>
<comment type="subunit">
    <text evidence="5 8">The basal body constitutes a major portion of the flagellar organelle and consists of four rings (L,P,S, and M) mounted on a central rod. The rod consists of about 26 subunits of FlgG in the distal portion, and FlgB, FlgC and FlgF are thought to build up the proximal portion of the rod with about 6 subunits each.</text>
</comment>
<name>A0A1D9LDT6_9NEIS</name>
<dbReference type="AlphaFoldDB" id="A0A1D9LDT6"/>